<feature type="region of interest" description="Disordered" evidence="1">
    <location>
        <begin position="733"/>
        <end position="772"/>
    </location>
</feature>
<feature type="compositionally biased region" description="Acidic residues" evidence="1">
    <location>
        <begin position="127"/>
        <end position="142"/>
    </location>
</feature>
<accession>A0A2R5LEE8</accession>
<protein>
    <submittedName>
        <fullName evidence="2">Putative pre-mrna-splicing factor cwc22</fullName>
    </submittedName>
</protein>
<name>A0A2R5LEE8_9ACAR</name>
<feature type="region of interest" description="Disordered" evidence="1">
    <location>
        <begin position="1"/>
        <end position="388"/>
    </location>
</feature>
<feature type="compositionally biased region" description="Pro residues" evidence="1">
    <location>
        <begin position="213"/>
        <end position="233"/>
    </location>
</feature>
<feature type="region of interest" description="Disordered" evidence="1">
    <location>
        <begin position="501"/>
        <end position="524"/>
    </location>
</feature>
<evidence type="ECO:0000256" key="1">
    <source>
        <dbReference type="SAM" id="MobiDB-lite"/>
    </source>
</evidence>
<sequence length="1142" mass="128241">MGNSNSQNGRSPARATSLNSATRKEPRVVKRMQKQATPGPRLLPQPVPEGTRLLRSTDNGHILQSGGTISGRRPRSLHGDDDDDSADLLRVLQRRRSLLDNDETGRLSGSRKAHSDPDIVRSVLAEDGVDDYDDDDDDDDDSVGPTGRSIIAESPSKAKIRSKKKAKAPEPPFGADSSTLSRDENMPNGDGREEPKKVSSKYRSRRPESKSPAPSPPGRGPEGIPPPPPPPPDYNSDETDMSKNVSGYEKNRRPVEKWKLSKGETKPEESGSRGRASDRHSSEGSSSNSAHFIPNGDLQEELRAATKRRAFQTRNGHDDKSKEVKPSPKSTPKKQYYFSNIEALKLKSTTPETKVIKKGDKDHAKDATPQRVGKDRPSLPIDSLDDHSQGNSKVIEYILNDTGRAPVSLKSTEELPLPEEHVDHFERRRYSRSPLRGWRRGDANHRQDRWSLEDLSGRGSSSAKSTLSSESDVDINLNVQLRPTLPRKQVDIPRFSPTDAWRALHGSDSGQERSVGRLRSETSTDDGDVFEEHIQRLNRAVAPRRVLTDRCGDSGISPDAGSPILVRGDPLEHVFNGEISRRQDGVGCVSPPVNGHADHWIPKEDLMDDSDSGSVDQNLSGLHSYEPSTRVSQPKFTMPANMFMNWGTPTSTMQTVELSERSGRQRERRRKDKDTPENSNSLRNIRRALGLRARDASDGMDGQNGIDANWSLSKSAPNSLNVVGDMDVMPVRQHATKPPKAPKLQGERNPNRSQWQDQDSAAKADARRTSSFSFPREGHVMYLPKYEAVQLESDVAPTSPPQGKQKNKFSYMSTVRKEERRLLQEKLAREVAEKEKLREKEIRWMNRVEEEFRKQRDREKVSIRQQLRLLNMESKKDPSQEAGFSSSDLLDSPSEDNKMISNWILRGSSSDQPDRRNFSPPRPEPEGGRSSGDECKENQRPSLEDQLKTTEVPRKNIYEHLSRVFQKDRRQDSEPAPASRNDRRSLSPASQENRRAARNRSSSPVQRRSSSCDNRRTERQMSVFKKNDSSLERGGSGRTFQSHVDDLYSVPQKKRSVPKQEKQQSYPAEGRYRQLNDEDNLNSNGVASRVNGNSKESPPLPRRVNGSANASGKRLLHAQPFSPKKEYRRVPFRMAQQGKPNR</sequence>
<feature type="compositionally biased region" description="Basic and acidic residues" evidence="1">
    <location>
        <begin position="510"/>
        <end position="522"/>
    </location>
</feature>
<feature type="region of interest" description="Disordered" evidence="1">
    <location>
        <begin position="870"/>
        <end position="1142"/>
    </location>
</feature>
<evidence type="ECO:0000313" key="2">
    <source>
        <dbReference type="EMBL" id="MBY07904.1"/>
    </source>
</evidence>
<feature type="compositionally biased region" description="Low complexity" evidence="1">
    <location>
        <begin position="457"/>
        <end position="470"/>
    </location>
</feature>
<proteinExistence type="predicted"/>
<feature type="region of interest" description="Disordered" evidence="1">
    <location>
        <begin position="450"/>
        <end position="470"/>
    </location>
</feature>
<feature type="compositionally biased region" description="Basic and acidic residues" evidence="1">
    <location>
        <begin position="1013"/>
        <end position="1031"/>
    </location>
</feature>
<feature type="compositionally biased region" description="Basic and acidic residues" evidence="1">
    <location>
        <begin position="912"/>
        <end position="973"/>
    </location>
</feature>
<reference evidence="2" key="1">
    <citation type="submission" date="2018-03" db="EMBL/GenBank/DDBJ databases">
        <title>The relapsing fever spirochete Borrelia turicatae persists in the highly oxidative environment of its soft-bodied tick vector.</title>
        <authorList>
            <person name="Bourret T.J."/>
            <person name="Boyle W.K."/>
            <person name="Valenzuela J.G."/>
            <person name="Oliveira F."/>
            <person name="Lopez J.E."/>
        </authorList>
    </citation>
    <scope>NUCLEOTIDE SEQUENCE</scope>
    <source>
        <strain evidence="2">Kansas strain/isolate</strain>
        <tissue evidence="2">Salivary glands</tissue>
    </source>
</reference>
<dbReference type="EMBL" id="GGLE01003778">
    <property type="protein sequence ID" value="MBY07904.1"/>
    <property type="molecule type" value="Transcribed_RNA"/>
</dbReference>
<feature type="compositionally biased region" description="Basic and acidic residues" evidence="1">
    <location>
        <begin position="315"/>
        <end position="326"/>
    </location>
</feature>
<organism evidence="2">
    <name type="scientific">Ornithodoros turicata</name>
    <dbReference type="NCBI Taxonomy" id="34597"/>
    <lineage>
        <taxon>Eukaryota</taxon>
        <taxon>Metazoa</taxon>
        <taxon>Ecdysozoa</taxon>
        <taxon>Arthropoda</taxon>
        <taxon>Chelicerata</taxon>
        <taxon>Arachnida</taxon>
        <taxon>Acari</taxon>
        <taxon>Parasitiformes</taxon>
        <taxon>Ixodida</taxon>
        <taxon>Ixodoidea</taxon>
        <taxon>Argasidae</taxon>
        <taxon>Ornithodorinae</taxon>
        <taxon>Ornithodoros</taxon>
    </lineage>
</organism>
<feature type="compositionally biased region" description="Polar residues" evidence="1">
    <location>
        <begin position="1"/>
        <end position="21"/>
    </location>
</feature>
<feature type="compositionally biased region" description="Polar residues" evidence="1">
    <location>
        <begin position="647"/>
        <end position="657"/>
    </location>
</feature>
<feature type="compositionally biased region" description="Low complexity" evidence="1">
    <location>
        <begin position="999"/>
        <end position="1011"/>
    </location>
</feature>
<feature type="compositionally biased region" description="Basic and acidic residues" evidence="1">
    <location>
        <begin position="249"/>
        <end position="282"/>
    </location>
</feature>
<dbReference type="AlphaFoldDB" id="A0A2R5LEE8"/>
<feature type="compositionally biased region" description="Polar residues" evidence="1">
    <location>
        <begin position="1081"/>
        <end position="1096"/>
    </location>
</feature>
<feature type="region of interest" description="Disordered" evidence="1">
    <location>
        <begin position="646"/>
        <end position="684"/>
    </location>
</feature>
<feature type="compositionally biased region" description="Basic and acidic residues" evidence="1">
    <location>
        <begin position="354"/>
        <end position="377"/>
    </location>
</feature>
<feature type="compositionally biased region" description="Basic and acidic residues" evidence="1">
    <location>
        <begin position="181"/>
        <end position="197"/>
    </location>
</feature>